<feature type="domain" description="RNA polymerase subunit H/Rpb5 C-terminal" evidence="2">
    <location>
        <begin position="103"/>
        <end position="176"/>
    </location>
</feature>
<dbReference type="GO" id="GO:0005736">
    <property type="term" value="C:RNA polymerase I complex"/>
    <property type="evidence" value="ECO:0007669"/>
    <property type="project" value="TreeGrafter"/>
</dbReference>
<dbReference type="SUPFAM" id="SSF55287">
    <property type="entry name" value="RPB5-like RNA polymerase subunit"/>
    <property type="match status" value="1"/>
</dbReference>
<reference evidence="3" key="1">
    <citation type="journal article" date="2020" name="Nature">
        <title>Giant virus diversity and host interactions through global metagenomics.</title>
        <authorList>
            <person name="Schulz F."/>
            <person name="Roux S."/>
            <person name="Paez-Espino D."/>
            <person name="Jungbluth S."/>
            <person name="Walsh D.A."/>
            <person name="Denef V.J."/>
            <person name="McMahon K.D."/>
            <person name="Konstantinidis K.T."/>
            <person name="Eloe-Fadrosh E.A."/>
            <person name="Kyrpides N.C."/>
            <person name="Woyke T."/>
        </authorList>
    </citation>
    <scope>NUCLEOTIDE SEQUENCE</scope>
    <source>
        <strain evidence="3">GVMAG-S-ERX555967-131</strain>
    </source>
</reference>
<dbReference type="Gene3D" id="3.40.1340.10">
    <property type="entry name" value="RNA polymerase, Rpb5, N-terminal domain"/>
    <property type="match status" value="1"/>
</dbReference>
<dbReference type="PIRSF" id="PIRSF000747">
    <property type="entry name" value="RPB5"/>
    <property type="match status" value="1"/>
</dbReference>
<evidence type="ECO:0000259" key="2">
    <source>
        <dbReference type="Pfam" id="PF01191"/>
    </source>
</evidence>
<name>A0A6C0F6A0_9ZZZZ</name>
<dbReference type="EMBL" id="MN738794">
    <property type="protein sequence ID" value="QHT37367.1"/>
    <property type="molecule type" value="Genomic_DNA"/>
</dbReference>
<accession>A0A6C0F6A0</accession>
<dbReference type="InterPro" id="IPR014381">
    <property type="entry name" value="Arch_Rpo5/euc_Rpb5"/>
</dbReference>
<dbReference type="InterPro" id="IPR035913">
    <property type="entry name" value="RPB5-like_sf"/>
</dbReference>
<dbReference type="GO" id="GO:0003899">
    <property type="term" value="F:DNA-directed RNA polymerase activity"/>
    <property type="evidence" value="ECO:0007669"/>
    <property type="project" value="InterPro"/>
</dbReference>
<dbReference type="Pfam" id="PF01191">
    <property type="entry name" value="RNA_pol_Rpb5_C"/>
    <property type="match status" value="1"/>
</dbReference>
<organism evidence="3">
    <name type="scientific">viral metagenome</name>
    <dbReference type="NCBI Taxonomy" id="1070528"/>
    <lineage>
        <taxon>unclassified sequences</taxon>
        <taxon>metagenomes</taxon>
        <taxon>organismal metagenomes</taxon>
    </lineage>
</organism>
<sequence length="177" mass="20143">MDNPNVQNTLCQLIEDRGYTRPNISDISEVFIVDNKLLVSFIQDVKLGINSVKNIETNLEEESLKDCIVIYPNTVTSFAKTALSTLETKGYQITTFTINELSFNVTKHVLVPKHILIKSREFKKQLLKQMQCKDSNLPLISINDPVAKYFGASLGDLFKIERVDENAIITPYYRLVV</sequence>
<dbReference type="GO" id="GO:0005666">
    <property type="term" value="C:RNA polymerase III complex"/>
    <property type="evidence" value="ECO:0007669"/>
    <property type="project" value="TreeGrafter"/>
</dbReference>
<dbReference type="Gene3D" id="3.90.940.20">
    <property type="entry name" value="RPB5-like RNA polymerase subunit"/>
    <property type="match status" value="1"/>
</dbReference>
<evidence type="ECO:0000313" key="3">
    <source>
        <dbReference type="EMBL" id="QHT37367.1"/>
    </source>
</evidence>
<dbReference type="GO" id="GO:0005665">
    <property type="term" value="C:RNA polymerase II, core complex"/>
    <property type="evidence" value="ECO:0007669"/>
    <property type="project" value="TreeGrafter"/>
</dbReference>
<proteinExistence type="predicted"/>
<evidence type="ECO:0000256" key="1">
    <source>
        <dbReference type="ARBA" id="ARBA00023163"/>
    </source>
</evidence>
<dbReference type="InterPro" id="IPR000783">
    <property type="entry name" value="RNA_pol_subH/Rpb5_C"/>
</dbReference>
<dbReference type="GO" id="GO:0042797">
    <property type="term" value="P:tRNA transcription by RNA polymerase III"/>
    <property type="evidence" value="ECO:0007669"/>
    <property type="project" value="TreeGrafter"/>
</dbReference>
<dbReference type="GO" id="GO:0003677">
    <property type="term" value="F:DNA binding"/>
    <property type="evidence" value="ECO:0007669"/>
    <property type="project" value="InterPro"/>
</dbReference>
<dbReference type="PANTHER" id="PTHR10535">
    <property type="entry name" value="DNA-DIRECTED RNA POLYMERASES I, II, AND III SUBUNIT RPABC1"/>
    <property type="match status" value="1"/>
</dbReference>
<dbReference type="PANTHER" id="PTHR10535:SF0">
    <property type="entry name" value="DNA-DIRECTED RNA POLYMERASES I, II, AND III SUBUNIT RPABC1"/>
    <property type="match status" value="1"/>
</dbReference>
<keyword evidence="1" id="KW-0804">Transcription</keyword>
<dbReference type="AlphaFoldDB" id="A0A6C0F6A0"/>
<dbReference type="InterPro" id="IPR036710">
    <property type="entry name" value="RNA_pol_Rpb5_N_sf"/>
</dbReference>
<dbReference type="GO" id="GO:0006362">
    <property type="term" value="P:transcription elongation by RNA polymerase I"/>
    <property type="evidence" value="ECO:0007669"/>
    <property type="project" value="TreeGrafter"/>
</dbReference>
<dbReference type="SUPFAM" id="SSF53036">
    <property type="entry name" value="Eukaryotic RPB5 N-terminal domain"/>
    <property type="match status" value="1"/>
</dbReference>
<dbReference type="GO" id="GO:0006366">
    <property type="term" value="P:transcription by RNA polymerase II"/>
    <property type="evidence" value="ECO:0007669"/>
    <property type="project" value="TreeGrafter"/>
</dbReference>
<protein>
    <recommendedName>
        <fullName evidence="2">RNA polymerase subunit H/Rpb5 C-terminal domain-containing protein</fullName>
    </recommendedName>
</protein>